<dbReference type="Gene3D" id="1.10.45.10">
    <property type="entry name" value="Vanillyl-alcohol Oxidase, Chain A, domain 4"/>
    <property type="match status" value="1"/>
</dbReference>
<comment type="similarity">
    <text evidence="2">Belongs to the FAD-binding oxidoreductase/transferase type 4 family.</text>
</comment>
<sequence length="511" mass="55667">MFDVLVRSVPSRTSLRYLRSFNRVPSLVRDLSSVTAEDVTHFSKILSPSCVLSTFPPSSAPVEELANFNSDWMGKYKGASTTVLKPKNTQQVSEILKWCWERRIGVVPQGGNTGLVGGSVPVNDEVILSLRNMNNIRSFDPVSGILVTDAGCILESLTEFIAPHRHIMPLDLGAKGSCMIGGNVSTNAGGLRLLRYGSLHGSVLGLEVVLPDGTVMNQLSTLRKDNTGYDLKQLFIGAEGTLGVVTGVSILTAAAPEASNNVILVLRDFKDVLPLYQIVKQHLSEILSAFEFIDKGAYDLATKHGQGRALDDSDVEGAGCFVLVETSGGKREHDEEKLNELLESLLSADKPLITTGVLSQSPAQFSSLWALREGVTEAVSKEGKAYKYDISIPLSAFKDVVDATREHLRKKGLMRDDAVKHVIGYGHVGDGNLHLNVVAQTYSKEIESALEPFVYELVESYRGSISAEHGVGVMKTHALHYTKDAVSIEWMKKIKELFDERGIMNPGKVIV</sequence>
<dbReference type="InterPro" id="IPR016164">
    <property type="entry name" value="FAD-linked_Oxase-like_C"/>
</dbReference>
<dbReference type="InterPro" id="IPR016166">
    <property type="entry name" value="FAD-bd_PCMH"/>
</dbReference>
<dbReference type="EMBL" id="ML170157">
    <property type="protein sequence ID" value="TDL28415.1"/>
    <property type="molecule type" value="Genomic_DNA"/>
</dbReference>
<evidence type="ECO:0000256" key="4">
    <source>
        <dbReference type="ARBA" id="ARBA00022827"/>
    </source>
</evidence>
<evidence type="ECO:0000256" key="2">
    <source>
        <dbReference type="ARBA" id="ARBA00008000"/>
    </source>
</evidence>
<dbReference type="InterPro" id="IPR016167">
    <property type="entry name" value="FAD-bd_PCMH_sub1"/>
</dbReference>
<dbReference type="InterPro" id="IPR051264">
    <property type="entry name" value="FAD-oxidored/transferase_4"/>
</dbReference>
<evidence type="ECO:0000256" key="1">
    <source>
        <dbReference type="ARBA" id="ARBA00001974"/>
    </source>
</evidence>
<dbReference type="OrthoDB" id="5332616at2759"/>
<reference evidence="8 9" key="1">
    <citation type="submission" date="2018-06" db="EMBL/GenBank/DDBJ databases">
        <title>A transcriptomic atlas of mushroom development highlights an independent origin of complex multicellularity.</title>
        <authorList>
            <consortium name="DOE Joint Genome Institute"/>
            <person name="Krizsan K."/>
            <person name="Almasi E."/>
            <person name="Merenyi Z."/>
            <person name="Sahu N."/>
            <person name="Viragh M."/>
            <person name="Koszo T."/>
            <person name="Mondo S."/>
            <person name="Kiss B."/>
            <person name="Balint B."/>
            <person name="Kues U."/>
            <person name="Barry K."/>
            <person name="Hegedus J.C."/>
            <person name="Henrissat B."/>
            <person name="Johnson J."/>
            <person name="Lipzen A."/>
            <person name="Ohm R."/>
            <person name="Nagy I."/>
            <person name="Pangilinan J."/>
            <person name="Yan J."/>
            <person name="Xiong Y."/>
            <person name="Grigoriev I.V."/>
            <person name="Hibbett D.S."/>
            <person name="Nagy L.G."/>
        </authorList>
    </citation>
    <scope>NUCLEOTIDE SEQUENCE [LARGE SCALE GENOMIC DNA]</scope>
    <source>
        <strain evidence="8 9">SZMC22713</strain>
    </source>
</reference>
<accession>A0A4Y7QLZ1</accession>
<dbReference type="STRING" id="50990.A0A4Y7QLZ1"/>
<evidence type="ECO:0000313" key="8">
    <source>
        <dbReference type="EMBL" id="TDL28415.1"/>
    </source>
</evidence>
<dbReference type="SUPFAM" id="SSF56176">
    <property type="entry name" value="FAD-binding/transporter-associated domain-like"/>
    <property type="match status" value="1"/>
</dbReference>
<dbReference type="PANTHER" id="PTHR43716">
    <property type="entry name" value="D-2-HYDROXYGLUTARATE DEHYDROGENASE, MITOCHONDRIAL"/>
    <property type="match status" value="1"/>
</dbReference>
<comment type="catalytic activity">
    <reaction evidence="6">
        <text>(R)-lactate + 2 Fe(III)-[cytochrome c] = 2 Fe(II)-[cytochrome c] + pyruvate + 2 H(+)</text>
        <dbReference type="Rhea" id="RHEA:13521"/>
        <dbReference type="Rhea" id="RHEA-COMP:10350"/>
        <dbReference type="Rhea" id="RHEA-COMP:14399"/>
        <dbReference type="ChEBI" id="CHEBI:15361"/>
        <dbReference type="ChEBI" id="CHEBI:15378"/>
        <dbReference type="ChEBI" id="CHEBI:16004"/>
        <dbReference type="ChEBI" id="CHEBI:29033"/>
        <dbReference type="ChEBI" id="CHEBI:29034"/>
        <dbReference type="EC" id="1.1.2.4"/>
    </reaction>
</comment>
<keyword evidence="9" id="KW-1185">Reference proteome</keyword>
<organism evidence="8 9">
    <name type="scientific">Rickenella mellea</name>
    <dbReference type="NCBI Taxonomy" id="50990"/>
    <lineage>
        <taxon>Eukaryota</taxon>
        <taxon>Fungi</taxon>
        <taxon>Dikarya</taxon>
        <taxon>Basidiomycota</taxon>
        <taxon>Agaricomycotina</taxon>
        <taxon>Agaricomycetes</taxon>
        <taxon>Hymenochaetales</taxon>
        <taxon>Rickenellaceae</taxon>
        <taxon>Rickenella</taxon>
    </lineage>
</organism>
<dbReference type="FunFam" id="3.30.465.10:FF:000001">
    <property type="entry name" value="D-2-hydroxyglutarate dehydrogenase, mitochondrial"/>
    <property type="match status" value="1"/>
</dbReference>
<evidence type="ECO:0000256" key="3">
    <source>
        <dbReference type="ARBA" id="ARBA00022630"/>
    </source>
</evidence>
<comment type="cofactor">
    <cofactor evidence="1">
        <name>FAD</name>
        <dbReference type="ChEBI" id="CHEBI:57692"/>
    </cofactor>
</comment>
<gene>
    <name evidence="8" type="ORF">BD410DRAFT_737703</name>
</gene>
<keyword evidence="5" id="KW-0560">Oxidoreductase</keyword>
<dbReference type="Gene3D" id="3.30.70.2190">
    <property type="match status" value="1"/>
</dbReference>
<dbReference type="InterPro" id="IPR016169">
    <property type="entry name" value="FAD-bd_PCMH_sub2"/>
</dbReference>
<dbReference type="AlphaFoldDB" id="A0A4Y7QLZ1"/>
<dbReference type="Gene3D" id="3.30.465.10">
    <property type="match status" value="1"/>
</dbReference>
<dbReference type="Proteomes" id="UP000294933">
    <property type="component" value="Unassembled WGS sequence"/>
</dbReference>
<dbReference type="FunFam" id="3.30.70.2740:FF:000002">
    <property type="entry name" value="D-2-hydroxyglutarate dehydrogenase mitochondrial"/>
    <property type="match status" value="1"/>
</dbReference>
<dbReference type="InterPro" id="IPR036318">
    <property type="entry name" value="FAD-bd_PCMH-like_sf"/>
</dbReference>
<name>A0A4Y7QLZ1_9AGAM</name>
<evidence type="ECO:0000256" key="5">
    <source>
        <dbReference type="ARBA" id="ARBA00023002"/>
    </source>
</evidence>
<evidence type="ECO:0000256" key="6">
    <source>
        <dbReference type="ARBA" id="ARBA00051436"/>
    </source>
</evidence>
<dbReference type="GO" id="GO:0004458">
    <property type="term" value="F:D-lactate dehydrogenase (cytochrome) activity"/>
    <property type="evidence" value="ECO:0007669"/>
    <property type="project" value="UniProtKB-EC"/>
</dbReference>
<dbReference type="GO" id="GO:0071949">
    <property type="term" value="F:FAD binding"/>
    <property type="evidence" value="ECO:0007669"/>
    <property type="project" value="InterPro"/>
</dbReference>
<evidence type="ECO:0000259" key="7">
    <source>
        <dbReference type="PROSITE" id="PS51387"/>
    </source>
</evidence>
<dbReference type="Gene3D" id="3.30.70.2740">
    <property type="match status" value="1"/>
</dbReference>
<dbReference type="FunFam" id="3.30.70.2190:FF:000001">
    <property type="entry name" value="D-2-hydroxyglutarate dehydrogenase mitochondrial"/>
    <property type="match status" value="1"/>
</dbReference>
<dbReference type="FunFam" id="1.10.45.10:FF:000001">
    <property type="entry name" value="D-lactate dehydrogenase mitochondrial"/>
    <property type="match status" value="1"/>
</dbReference>
<dbReference type="InterPro" id="IPR016171">
    <property type="entry name" value="Vanillyl_alc_oxidase_C-sub2"/>
</dbReference>
<dbReference type="Pfam" id="PF01565">
    <property type="entry name" value="FAD_binding_4"/>
    <property type="match status" value="1"/>
</dbReference>
<dbReference type="InterPro" id="IPR004113">
    <property type="entry name" value="FAD-bd_oxidored_4_C"/>
</dbReference>
<keyword evidence="3" id="KW-0285">Flavoprotein</keyword>
<evidence type="ECO:0000313" key="9">
    <source>
        <dbReference type="Proteomes" id="UP000294933"/>
    </source>
</evidence>
<dbReference type="PROSITE" id="PS51387">
    <property type="entry name" value="FAD_PCMH"/>
    <property type="match status" value="1"/>
</dbReference>
<dbReference type="VEuPathDB" id="FungiDB:BD410DRAFT_737703"/>
<dbReference type="SUPFAM" id="SSF55103">
    <property type="entry name" value="FAD-linked oxidases, C-terminal domain"/>
    <property type="match status" value="1"/>
</dbReference>
<dbReference type="FunFam" id="3.30.43.10:FF:000011">
    <property type="entry name" value="D-lactate dehydrogenase (Cytochrome)"/>
    <property type="match status" value="1"/>
</dbReference>
<feature type="domain" description="FAD-binding PCMH-type" evidence="7">
    <location>
        <begin position="76"/>
        <end position="255"/>
    </location>
</feature>
<proteinExistence type="inferred from homology"/>
<keyword evidence="4" id="KW-0274">FAD</keyword>
<dbReference type="GO" id="GO:0005739">
    <property type="term" value="C:mitochondrion"/>
    <property type="evidence" value="ECO:0007669"/>
    <property type="project" value="TreeGrafter"/>
</dbReference>
<protein>
    <submittedName>
        <fullName evidence="8">FAD-binding domain-containing protein</fullName>
    </submittedName>
</protein>
<dbReference type="Gene3D" id="3.30.43.10">
    <property type="entry name" value="Uridine Diphospho-n-acetylenolpyruvylglucosamine Reductase, domain 2"/>
    <property type="match status" value="1"/>
</dbReference>
<dbReference type="PANTHER" id="PTHR43716:SF1">
    <property type="entry name" value="D-2-HYDROXYGLUTARATE DEHYDROGENASE, MITOCHONDRIAL"/>
    <property type="match status" value="1"/>
</dbReference>
<dbReference type="InterPro" id="IPR006094">
    <property type="entry name" value="Oxid_FAD_bind_N"/>
</dbReference>
<dbReference type="Pfam" id="PF02913">
    <property type="entry name" value="FAD-oxidase_C"/>
    <property type="match status" value="1"/>
</dbReference>